<reference evidence="9" key="1">
    <citation type="submission" date="2020-05" db="EMBL/GenBank/DDBJ databases">
        <authorList>
            <person name="Chiriac C."/>
            <person name="Salcher M."/>
            <person name="Ghai R."/>
            <person name="Kavagutti S V."/>
        </authorList>
    </citation>
    <scope>NUCLEOTIDE SEQUENCE</scope>
</reference>
<evidence type="ECO:0000256" key="4">
    <source>
        <dbReference type="ARBA" id="ARBA00022989"/>
    </source>
</evidence>
<gene>
    <name evidence="9" type="ORF">UFOPK2918_00147</name>
    <name evidence="10" type="ORF">UFOPK4303_00226</name>
</gene>
<evidence type="ECO:0000256" key="2">
    <source>
        <dbReference type="ARBA" id="ARBA00022475"/>
    </source>
</evidence>
<sequence>MARFLIVFLIFGLTIYALIDCARKDETEIKNLPKWGWLLIIILLGVQAAAIGPMAYLIAGRNRRNRGPKSKRRILPPDDDPDFLRNI</sequence>
<evidence type="ECO:0000256" key="5">
    <source>
        <dbReference type="ARBA" id="ARBA00023136"/>
    </source>
</evidence>
<feature type="domain" description="Cardiolipin synthase N-terminal" evidence="8">
    <location>
        <begin position="13"/>
        <end position="61"/>
    </location>
</feature>
<evidence type="ECO:0000256" key="7">
    <source>
        <dbReference type="SAM" id="Phobius"/>
    </source>
</evidence>
<keyword evidence="3 7" id="KW-0812">Transmembrane</keyword>
<dbReference type="EMBL" id="CAFBQI010000009">
    <property type="protein sequence ID" value="CAB5045136.1"/>
    <property type="molecule type" value="Genomic_DNA"/>
</dbReference>
<comment type="subcellular location">
    <subcellularLocation>
        <location evidence="1">Cell membrane</location>
        <topology evidence="1">Multi-pass membrane protein</topology>
    </subcellularLocation>
</comment>
<dbReference type="EMBL" id="CAEZZT010000005">
    <property type="protein sequence ID" value="CAB4768542.1"/>
    <property type="molecule type" value="Genomic_DNA"/>
</dbReference>
<evidence type="ECO:0000256" key="3">
    <source>
        <dbReference type="ARBA" id="ARBA00022692"/>
    </source>
</evidence>
<dbReference type="InterPro" id="IPR027379">
    <property type="entry name" value="CLS_N"/>
</dbReference>
<evidence type="ECO:0000313" key="10">
    <source>
        <dbReference type="EMBL" id="CAB5045136.1"/>
    </source>
</evidence>
<organism evidence="9">
    <name type="scientific">freshwater metagenome</name>
    <dbReference type="NCBI Taxonomy" id="449393"/>
    <lineage>
        <taxon>unclassified sequences</taxon>
        <taxon>metagenomes</taxon>
        <taxon>ecological metagenomes</taxon>
    </lineage>
</organism>
<keyword evidence="4 7" id="KW-1133">Transmembrane helix</keyword>
<keyword evidence="5 7" id="KW-0472">Membrane</keyword>
<name>A0A6J6V8H4_9ZZZZ</name>
<feature type="compositionally biased region" description="Basic residues" evidence="6">
    <location>
        <begin position="64"/>
        <end position="74"/>
    </location>
</feature>
<evidence type="ECO:0000259" key="8">
    <source>
        <dbReference type="Pfam" id="PF13396"/>
    </source>
</evidence>
<dbReference type="AlphaFoldDB" id="A0A6J6V8H4"/>
<accession>A0A6J6V8H4</accession>
<evidence type="ECO:0000256" key="6">
    <source>
        <dbReference type="SAM" id="MobiDB-lite"/>
    </source>
</evidence>
<proteinExistence type="predicted"/>
<dbReference type="GO" id="GO:0005886">
    <property type="term" value="C:plasma membrane"/>
    <property type="evidence" value="ECO:0007669"/>
    <property type="project" value="UniProtKB-SubCell"/>
</dbReference>
<dbReference type="Pfam" id="PF13396">
    <property type="entry name" value="PLDc_N"/>
    <property type="match status" value="1"/>
</dbReference>
<evidence type="ECO:0000256" key="1">
    <source>
        <dbReference type="ARBA" id="ARBA00004651"/>
    </source>
</evidence>
<protein>
    <submittedName>
        <fullName evidence="9">Unannotated protein</fullName>
    </submittedName>
</protein>
<feature type="transmembrane region" description="Helical" evidence="7">
    <location>
        <begin position="35"/>
        <end position="59"/>
    </location>
</feature>
<feature type="region of interest" description="Disordered" evidence="6">
    <location>
        <begin position="64"/>
        <end position="87"/>
    </location>
</feature>
<evidence type="ECO:0000313" key="9">
    <source>
        <dbReference type="EMBL" id="CAB4768542.1"/>
    </source>
</evidence>
<keyword evidence="2" id="KW-1003">Cell membrane</keyword>